<dbReference type="EMBL" id="DXBG01000128">
    <property type="protein sequence ID" value="HIZ65340.1"/>
    <property type="molecule type" value="Genomic_DNA"/>
</dbReference>
<organism evidence="1 2">
    <name type="scientific">Candidatus Blautia pullicola</name>
    <dbReference type="NCBI Taxonomy" id="2838498"/>
    <lineage>
        <taxon>Bacteria</taxon>
        <taxon>Bacillati</taxon>
        <taxon>Bacillota</taxon>
        <taxon>Clostridia</taxon>
        <taxon>Lachnospirales</taxon>
        <taxon>Lachnospiraceae</taxon>
        <taxon>Blautia</taxon>
    </lineage>
</organism>
<dbReference type="AlphaFoldDB" id="A0A9D2FR62"/>
<reference evidence="1" key="1">
    <citation type="journal article" date="2021" name="PeerJ">
        <title>Extensive microbial diversity within the chicken gut microbiome revealed by metagenomics and culture.</title>
        <authorList>
            <person name="Gilroy R."/>
            <person name="Ravi A."/>
            <person name="Getino M."/>
            <person name="Pursley I."/>
            <person name="Horton D.L."/>
            <person name="Alikhan N.F."/>
            <person name="Baker D."/>
            <person name="Gharbi K."/>
            <person name="Hall N."/>
            <person name="Watson M."/>
            <person name="Adriaenssens E.M."/>
            <person name="Foster-Nyarko E."/>
            <person name="Jarju S."/>
            <person name="Secka A."/>
            <person name="Antonio M."/>
            <person name="Oren A."/>
            <person name="Chaudhuri R.R."/>
            <person name="La Ragione R."/>
            <person name="Hildebrand F."/>
            <person name="Pallen M.J."/>
        </authorList>
    </citation>
    <scope>NUCLEOTIDE SEQUENCE</scope>
    <source>
        <strain evidence="1">1068</strain>
    </source>
</reference>
<evidence type="ECO:0000313" key="2">
    <source>
        <dbReference type="Proteomes" id="UP000824056"/>
    </source>
</evidence>
<proteinExistence type="predicted"/>
<reference evidence="1" key="2">
    <citation type="submission" date="2021-04" db="EMBL/GenBank/DDBJ databases">
        <authorList>
            <person name="Gilroy R."/>
        </authorList>
    </citation>
    <scope>NUCLEOTIDE SEQUENCE</scope>
    <source>
        <strain evidence="1">1068</strain>
    </source>
</reference>
<gene>
    <name evidence="1" type="ORF">H9809_05470</name>
</gene>
<evidence type="ECO:0000313" key="1">
    <source>
        <dbReference type="EMBL" id="HIZ65340.1"/>
    </source>
</evidence>
<protein>
    <submittedName>
        <fullName evidence="1">Uncharacterized protein</fullName>
    </submittedName>
</protein>
<comment type="caution">
    <text evidence="1">The sequence shown here is derived from an EMBL/GenBank/DDBJ whole genome shotgun (WGS) entry which is preliminary data.</text>
</comment>
<name>A0A9D2FR62_9FIRM</name>
<accession>A0A9D2FR62</accession>
<sequence length="78" mass="8962">MGWYGNYVSVSMERTLVLYGEEKTLIPGTIPEFILNASMGMWHFEKDREEIAKACTEGQELAEKIMREHPNILSPLCK</sequence>
<dbReference type="Proteomes" id="UP000824056">
    <property type="component" value="Unassembled WGS sequence"/>
</dbReference>